<protein>
    <submittedName>
        <fullName evidence="2">D-Ala-D-Ala carboxypeptidase VanY</fullName>
    </submittedName>
</protein>
<dbReference type="PANTHER" id="PTHR34385">
    <property type="entry name" value="D-ALANYL-D-ALANINE CARBOXYPEPTIDASE"/>
    <property type="match status" value="1"/>
</dbReference>
<name>A0A7X2H743_9BACL</name>
<dbReference type="GO" id="GO:0004180">
    <property type="term" value="F:carboxypeptidase activity"/>
    <property type="evidence" value="ECO:0007669"/>
    <property type="project" value="UniProtKB-KW"/>
</dbReference>
<dbReference type="SUPFAM" id="SSF55166">
    <property type="entry name" value="Hedgehog/DD-peptidase"/>
    <property type="match status" value="1"/>
</dbReference>
<dbReference type="Gene3D" id="3.30.200.180">
    <property type="match status" value="1"/>
</dbReference>
<comment type="caution">
    <text evidence="2">The sequence shown here is derived from an EMBL/GenBank/DDBJ whole genome shotgun (WGS) entry which is preliminary data.</text>
</comment>
<evidence type="ECO:0000313" key="3">
    <source>
        <dbReference type="Proteomes" id="UP000463051"/>
    </source>
</evidence>
<dbReference type="InterPro" id="IPR058193">
    <property type="entry name" value="VanY/YodJ_core_dom"/>
</dbReference>
<dbReference type="InterPro" id="IPR003709">
    <property type="entry name" value="VanY-like_core_dom"/>
</dbReference>
<dbReference type="RefSeq" id="WP_154119026.1">
    <property type="nucleotide sequence ID" value="NZ_WJXB01000004.1"/>
</dbReference>
<evidence type="ECO:0000313" key="2">
    <source>
        <dbReference type="EMBL" id="MRN54003.1"/>
    </source>
</evidence>
<reference evidence="2 3" key="1">
    <citation type="submission" date="2019-11" db="EMBL/GenBank/DDBJ databases">
        <title>Paenibacillus monticola sp. nov., a novel PGPR strain isolated from mountain sample in China.</title>
        <authorList>
            <person name="Zhao Q."/>
            <person name="Li H.-P."/>
            <person name="Zhang J.-L."/>
        </authorList>
    </citation>
    <scope>NUCLEOTIDE SEQUENCE [LARGE SCALE GENOMIC DNA]</scope>
    <source>
        <strain evidence="2 3">LC-T2</strain>
    </source>
</reference>
<accession>A0A7X2H743</accession>
<gene>
    <name evidence="2" type="ORF">GJB61_13540</name>
</gene>
<keyword evidence="2" id="KW-0645">Protease</keyword>
<dbReference type="CDD" id="cd14852">
    <property type="entry name" value="LD-carboxypeptidase"/>
    <property type="match status" value="1"/>
</dbReference>
<sequence length="288" mass="32913">MKKWGFFLFIVVLLGYAIFGAKEYLQQKLEDFDGKYENQGMSSINNSKTIEIVPQDQLYQGDLILVNKDYPVHQEGVKSDIVNVSDHADLMQGYVLLDQHIRLSTYVVQKFQKMIEAAGKEGVNHFMISSGYRNSEEQDKLYQEKGADYALPAGYSEHNLGLSLDIGSTQSEMSKAPEGSWLQKNAWKYGFVLRYPKDKTDITGIQFEPWHFRYVGLPHSAIMQENKLVLEQYMDYIRENKSISTVVEGEAYNVSYYPISQNIIKVPENGQYEISGNNIDGVIVTVQK</sequence>
<keyword evidence="2" id="KW-0378">Hydrolase</keyword>
<dbReference type="EMBL" id="WJXB01000004">
    <property type="protein sequence ID" value="MRN54003.1"/>
    <property type="molecule type" value="Genomic_DNA"/>
</dbReference>
<dbReference type="Proteomes" id="UP000463051">
    <property type="component" value="Unassembled WGS sequence"/>
</dbReference>
<proteinExistence type="predicted"/>
<feature type="domain" description="D-alanyl-D-alanine carboxypeptidase-like core" evidence="1">
    <location>
        <begin position="101"/>
        <end position="216"/>
    </location>
</feature>
<dbReference type="GO" id="GO:0006508">
    <property type="term" value="P:proteolysis"/>
    <property type="evidence" value="ECO:0007669"/>
    <property type="project" value="InterPro"/>
</dbReference>
<keyword evidence="2" id="KW-0121">Carboxypeptidase</keyword>
<evidence type="ECO:0000259" key="1">
    <source>
        <dbReference type="Pfam" id="PF02557"/>
    </source>
</evidence>
<dbReference type="InterPro" id="IPR009045">
    <property type="entry name" value="Zn_M74/Hedgehog-like"/>
</dbReference>
<dbReference type="AlphaFoldDB" id="A0A7X2H743"/>
<dbReference type="InterPro" id="IPR052179">
    <property type="entry name" value="DD-CPase-like"/>
</dbReference>
<dbReference type="Gene3D" id="3.30.1380.10">
    <property type="match status" value="1"/>
</dbReference>
<keyword evidence="3" id="KW-1185">Reference proteome</keyword>
<dbReference type="Pfam" id="PF02557">
    <property type="entry name" value="VanY"/>
    <property type="match status" value="1"/>
</dbReference>
<dbReference type="PANTHER" id="PTHR34385:SF1">
    <property type="entry name" value="PEPTIDOGLYCAN L-ALANYL-D-GLUTAMATE ENDOPEPTIDASE CWLK"/>
    <property type="match status" value="1"/>
</dbReference>
<organism evidence="2 3">
    <name type="scientific">Paenibacillus monticola</name>
    <dbReference type="NCBI Taxonomy" id="2666075"/>
    <lineage>
        <taxon>Bacteria</taxon>
        <taxon>Bacillati</taxon>
        <taxon>Bacillota</taxon>
        <taxon>Bacilli</taxon>
        <taxon>Bacillales</taxon>
        <taxon>Paenibacillaceae</taxon>
        <taxon>Paenibacillus</taxon>
    </lineage>
</organism>